<dbReference type="PANTHER" id="PTHR48104:SF30">
    <property type="entry name" value="METACASPASE-1"/>
    <property type="match status" value="1"/>
</dbReference>
<proteinExistence type="inferred from homology"/>
<dbReference type="AlphaFoldDB" id="S8DUS4"/>
<organism evidence="5 6">
    <name type="scientific">Fomitopsis schrenkii</name>
    <name type="common">Brown rot fungus</name>
    <dbReference type="NCBI Taxonomy" id="2126942"/>
    <lineage>
        <taxon>Eukaryota</taxon>
        <taxon>Fungi</taxon>
        <taxon>Dikarya</taxon>
        <taxon>Basidiomycota</taxon>
        <taxon>Agaricomycotina</taxon>
        <taxon>Agaricomycetes</taxon>
        <taxon>Polyporales</taxon>
        <taxon>Fomitopsis</taxon>
    </lineage>
</organism>
<evidence type="ECO:0000313" key="5">
    <source>
        <dbReference type="EMBL" id="EPS94978.1"/>
    </source>
</evidence>
<dbReference type="SUPFAM" id="SSF52129">
    <property type="entry name" value="Caspase-like"/>
    <property type="match status" value="1"/>
</dbReference>
<gene>
    <name evidence="5" type="ORF">FOMPIDRAFT_1082789</name>
</gene>
<dbReference type="InParanoid" id="S8DUS4"/>
<dbReference type="InterPro" id="IPR029030">
    <property type="entry name" value="Caspase-like_dom_sf"/>
</dbReference>
<dbReference type="Gene3D" id="3.40.50.1460">
    <property type="match status" value="1"/>
</dbReference>
<feature type="non-terminal residue" evidence="5">
    <location>
        <position position="153"/>
    </location>
</feature>
<dbReference type="GO" id="GO:0004197">
    <property type="term" value="F:cysteine-type endopeptidase activity"/>
    <property type="evidence" value="ECO:0007669"/>
    <property type="project" value="InterPro"/>
</dbReference>
<evidence type="ECO:0000313" key="6">
    <source>
        <dbReference type="Proteomes" id="UP000015241"/>
    </source>
</evidence>
<evidence type="ECO:0000256" key="1">
    <source>
        <dbReference type="ARBA" id="ARBA00009005"/>
    </source>
</evidence>
<keyword evidence="3" id="KW-0378">Hydrolase</keyword>
<name>S8DUS4_FOMSC</name>
<dbReference type="GO" id="GO:0006508">
    <property type="term" value="P:proteolysis"/>
    <property type="evidence" value="ECO:0007669"/>
    <property type="project" value="InterPro"/>
</dbReference>
<dbReference type="HOGENOM" id="CLU_094659_1_0_1"/>
<accession>S8DUS4</accession>
<evidence type="ECO:0000259" key="4">
    <source>
        <dbReference type="Pfam" id="PF00656"/>
    </source>
</evidence>
<dbReference type="GO" id="GO:0005737">
    <property type="term" value="C:cytoplasm"/>
    <property type="evidence" value="ECO:0007669"/>
    <property type="project" value="TreeGrafter"/>
</dbReference>
<keyword evidence="2" id="KW-0053">Apoptosis</keyword>
<evidence type="ECO:0000256" key="2">
    <source>
        <dbReference type="ARBA" id="ARBA00022703"/>
    </source>
</evidence>
<dbReference type="InterPro" id="IPR050452">
    <property type="entry name" value="Metacaspase"/>
</dbReference>
<feature type="non-terminal residue" evidence="5">
    <location>
        <position position="1"/>
    </location>
</feature>
<dbReference type="PANTHER" id="PTHR48104">
    <property type="entry name" value="METACASPASE-4"/>
    <property type="match status" value="1"/>
</dbReference>
<protein>
    <recommendedName>
        <fullName evidence="4">Peptidase C14 caspase domain-containing protein</fullName>
    </recommendedName>
</protein>
<reference evidence="5 6" key="1">
    <citation type="journal article" date="2012" name="Science">
        <title>The Paleozoic origin of enzymatic lignin decomposition reconstructed from 31 fungal genomes.</title>
        <authorList>
            <person name="Floudas D."/>
            <person name="Binder M."/>
            <person name="Riley R."/>
            <person name="Barry K."/>
            <person name="Blanchette R.A."/>
            <person name="Henrissat B."/>
            <person name="Martinez A.T."/>
            <person name="Otillar R."/>
            <person name="Spatafora J.W."/>
            <person name="Yadav J.S."/>
            <person name="Aerts A."/>
            <person name="Benoit I."/>
            <person name="Boyd A."/>
            <person name="Carlson A."/>
            <person name="Copeland A."/>
            <person name="Coutinho P.M."/>
            <person name="de Vries R.P."/>
            <person name="Ferreira P."/>
            <person name="Findley K."/>
            <person name="Foster B."/>
            <person name="Gaskell J."/>
            <person name="Glotzer D."/>
            <person name="Gorecki P."/>
            <person name="Heitman J."/>
            <person name="Hesse C."/>
            <person name="Hori C."/>
            <person name="Igarashi K."/>
            <person name="Jurgens J.A."/>
            <person name="Kallen N."/>
            <person name="Kersten P."/>
            <person name="Kohler A."/>
            <person name="Kuees U."/>
            <person name="Kumar T.K.A."/>
            <person name="Kuo A."/>
            <person name="LaButti K."/>
            <person name="Larrondo L.F."/>
            <person name="Lindquist E."/>
            <person name="Ling A."/>
            <person name="Lombard V."/>
            <person name="Lucas S."/>
            <person name="Lundell T."/>
            <person name="Martin R."/>
            <person name="McLaughlin D.J."/>
            <person name="Morgenstern I."/>
            <person name="Morin E."/>
            <person name="Murat C."/>
            <person name="Nagy L.G."/>
            <person name="Nolan M."/>
            <person name="Ohm R.A."/>
            <person name="Patyshakuliyeva A."/>
            <person name="Rokas A."/>
            <person name="Ruiz-Duenas F.J."/>
            <person name="Sabat G."/>
            <person name="Salamov A."/>
            <person name="Samejima M."/>
            <person name="Schmutz J."/>
            <person name="Slot J.C."/>
            <person name="St John F."/>
            <person name="Stenlid J."/>
            <person name="Sun H."/>
            <person name="Sun S."/>
            <person name="Syed K."/>
            <person name="Tsang A."/>
            <person name="Wiebenga A."/>
            <person name="Young D."/>
            <person name="Pisabarro A."/>
            <person name="Eastwood D.C."/>
            <person name="Martin F."/>
            <person name="Cullen D."/>
            <person name="Grigoriev I.V."/>
            <person name="Hibbett D.S."/>
        </authorList>
    </citation>
    <scope>NUCLEOTIDE SEQUENCE</scope>
    <source>
        <strain evidence="6">FP-58527</strain>
    </source>
</reference>
<dbReference type="OrthoDB" id="2797073at2759"/>
<dbReference type="Proteomes" id="UP000015241">
    <property type="component" value="Unassembled WGS sequence"/>
</dbReference>
<keyword evidence="3" id="KW-0788">Thiol protease</keyword>
<evidence type="ECO:0000256" key="3">
    <source>
        <dbReference type="ARBA" id="ARBA00022807"/>
    </source>
</evidence>
<dbReference type="EMBL" id="KE504218">
    <property type="protein sequence ID" value="EPS94978.1"/>
    <property type="molecule type" value="Genomic_DNA"/>
</dbReference>
<dbReference type="Pfam" id="PF00656">
    <property type="entry name" value="Peptidase_C14"/>
    <property type="match status" value="1"/>
</dbReference>
<sequence>FALVIGIDAYETMTPKLAGCVEDASDFVEYLREDLHTPESHIRLLKNSDASRHAIITTFRSHLTENPKIRWNDRIFFYFAGHGGRVHAPRGWVVAQGLIETICPWDEGSLREEKIVAGIPDITLVKLMQELTHRRGNNVIAVMDCCHSGGMAR</sequence>
<feature type="domain" description="Peptidase C14 caspase" evidence="4">
    <location>
        <begin position="1"/>
        <end position="150"/>
    </location>
</feature>
<comment type="similarity">
    <text evidence="1">Belongs to the peptidase C14B family.</text>
</comment>
<dbReference type="InterPro" id="IPR011600">
    <property type="entry name" value="Pept_C14_caspase"/>
</dbReference>
<dbReference type="GO" id="GO:0006915">
    <property type="term" value="P:apoptotic process"/>
    <property type="evidence" value="ECO:0007669"/>
    <property type="project" value="UniProtKB-KW"/>
</dbReference>
<keyword evidence="3" id="KW-0645">Protease</keyword>
<keyword evidence="6" id="KW-1185">Reference proteome</keyword>
<dbReference type="eggNOG" id="ENOG502RSFD">
    <property type="taxonomic scope" value="Eukaryota"/>
</dbReference>